<dbReference type="InterPro" id="IPR007197">
    <property type="entry name" value="rSAM"/>
</dbReference>
<keyword evidence="5" id="KW-0411">Iron-sulfur</keyword>
<dbReference type="EMBL" id="AP021857">
    <property type="protein sequence ID" value="BBO21736.1"/>
    <property type="molecule type" value="Genomic_DNA"/>
</dbReference>
<evidence type="ECO:0000313" key="9">
    <source>
        <dbReference type="Proteomes" id="UP000662914"/>
    </source>
</evidence>
<dbReference type="InterPro" id="IPR013785">
    <property type="entry name" value="Aldolase_TIM"/>
</dbReference>
<feature type="domain" description="4Fe4S-binding SPASM" evidence="7">
    <location>
        <begin position="237"/>
        <end position="299"/>
    </location>
</feature>
<dbReference type="Pfam" id="PF04055">
    <property type="entry name" value="Radical_SAM"/>
    <property type="match status" value="1"/>
</dbReference>
<dbReference type="GO" id="GO:0003824">
    <property type="term" value="F:catalytic activity"/>
    <property type="evidence" value="ECO:0007669"/>
    <property type="project" value="InterPro"/>
</dbReference>
<gene>
    <name evidence="8" type="ORF">DSYM_24350</name>
</gene>
<evidence type="ECO:0000256" key="2">
    <source>
        <dbReference type="ARBA" id="ARBA00022691"/>
    </source>
</evidence>
<keyword evidence="4" id="KW-0408">Iron</keyword>
<dbReference type="GO" id="GO:0051536">
    <property type="term" value="F:iron-sulfur cluster binding"/>
    <property type="evidence" value="ECO:0007669"/>
    <property type="project" value="UniProtKB-KW"/>
</dbReference>
<evidence type="ECO:0000256" key="5">
    <source>
        <dbReference type="ARBA" id="ARBA00023014"/>
    </source>
</evidence>
<dbReference type="InterPro" id="IPR050377">
    <property type="entry name" value="Radical_SAM_PqqE_MftC-like"/>
</dbReference>
<evidence type="ECO:0000259" key="6">
    <source>
        <dbReference type="Pfam" id="PF04055"/>
    </source>
</evidence>
<organism evidence="8 9">
    <name type="scientific">Candidatus Desulfobacillus denitrificans</name>
    <dbReference type="NCBI Taxonomy" id="2608985"/>
    <lineage>
        <taxon>Bacteria</taxon>
        <taxon>Pseudomonadati</taxon>
        <taxon>Pseudomonadota</taxon>
        <taxon>Betaproteobacteria</taxon>
        <taxon>Candidatus Desulfobacillus</taxon>
    </lineage>
</organism>
<sequence length="382" mass="43814">MSEMAPYPTDVSIITTYRCQMRCKMCDIWENPTDRQQEISAKELEILPDFKFVNITGGEPFVRRDLEEIVEVMMQKSPRIVISTSGWHTERIFKLAERFPDIGIRVSIEGLSVKNDELRGREGSFDRGLRVLLTLKEMGIKDIGYGCTVSNHNSADMLWLYKLSRELGMEFATAAFHNSYYFHKDDNEITNKDEVIGNFNKLIELLLKENSPKSWFRAFFNLGLINYIRGNPRMLPCEAGTANFFIDPYGEVFPCNGLEERYWKESMGNIRQAASFEELWNSEQAQKVRGLVRTCPKNCWMVGTAAPVMKKYIRHPAKWVVKNKLKSLLGKPVCIDDIPKCDVGQDPRQGDLRESGGNAHVMRRMPSVTLSEAELADMLRAD</sequence>
<dbReference type="AlphaFoldDB" id="A0A809RZX9"/>
<dbReference type="InterPro" id="IPR023885">
    <property type="entry name" value="4Fe4S-binding_SPASM_dom"/>
</dbReference>
<dbReference type="KEGG" id="ddz:DSYM_24350"/>
<dbReference type="PANTHER" id="PTHR11228:SF7">
    <property type="entry name" value="PQQA PEPTIDE CYCLASE"/>
    <property type="match status" value="1"/>
</dbReference>
<dbReference type="SUPFAM" id="SSF102114">
    <property type="entry name" value="Radical SAM enzymes"/>
    <property type="match status" value="1"/>
</dbReference>
<dbReference type="CDD" id="cd21109">
    <property type="entry name" value="SPASM"/>
    <property type="match status" value="1"/>
</dbReference>
<keyword evidence="2" id="KW-0949">S-adenosyl-L-methionine</keyword>
<evidence type="ECO:0000313" key="8">
    <source>
        <dbReference type="EMBL" id="BBO21736.1"/>
    </source>
</evidence>
<proteinExistence type="predicted"/>
<dbReference type="GO" id="GO:0046872">
    <property type="term" value="F:metal ion binding"/>
    <property type="evidence" value="ECO:0007669"/>
    <property type="project" value="UniProtKB-KW"/>
</dbReference>
<dbReference type="Pfam" id="PF13186">
    <property type="entry name" value="SPASM"/>
    <property type="match status" value="1"/>
</dbReference>
<accession>A0A809RZX9</accession>
<keyword evidence="3" id="KW-0479">Metal-binding</keyword>
<dbReference type="PANTHER" id="PTHR11228">
    <property type="entry name" value="RADICAL SAM DOMAIN PROTEIN"/>
    <property type="match status" value="1"/>
</dbReference>
<dbReference type="SFLD" id="SFLDG01067">
    <property type="entry name" value="SPASM/twitch_domain_containing"/>
    <property type="match status" value="1"/>
</dbReference>
<evidence type="ECO:0000256" key="3">
    <source>
        <dbReference type="ARBA" id="ARBA00022723"/>
    </source>
</evidence>
<dbReference type="InterPro" id="IPR058240">
    <property type="entry name" value="rSAM_sf"/>
</dbReference>
<dbReference type="SFLD" id="SFLDS00029">
    <property type="entry name" value="Radical_SAM"/>
    <property type="match status" value="1"/>
</dbReference>
<protein>
    <submittedName>
        <fullName evidence="8">Radical SAM protein</fullName>
    </submittedName>
</protein>
<dbReference type="CDD" id="cd01335">
    <property type="entry name" value="Radical_SAM"/>
    <property type="match status" value="1"/>
</dbReference>
<dbReference type="Proteomes" id="UP000662914">
    <property type="component" value="Chromosome"/>
</dbReference>
<evidence type="ECO:0000256" key="4">
    <source>
        <dbReference type="ARBA" id="ARBA00023004"/>
    </source>
</evidence>
<dbReference type="Gene3D" id="3.20.20.70">
    <property type="entry name" value="Aldolase class I"/>
    <property type="match status" value="1"/>
</dbReference>
<evidence type="ECO:0000259" key="7">
    <source>
        <dbReference type="Pfam" id="PF13186"/>
    </source>
</evidence>
<evidence type="ECO:0000256" key="1">
    <source>
        <dbReference type="ARBA" id="ARBA00001966"/>
    </source>
</evidence>
<feature type="domain" description="Radical SAM core" evidence="6">
    <location>
        <begin position="13"/>
        <end position="150"/>
    </location>
</feature>
<reference evidence="8" key="1">
    <citation type="journal article" name="DNA Res.">
        <title>The physiological potential of anammox bacteria as revealed by their core genome structure.</title>
        <authorList>
            <person name="Okubo T."/>
            <person name="Toyoda A."/>
            <person name="Fukuhara K."/>
            <person name="Uchiyama I."/>
            <person name="Harigaya Y."/>
            <person name="Kuroiwa M."/>
            <person name="Suzuki T."/>
            <person name="Murakami Y."/>
            <person name="Suwa Y."/>
            <person name="Takami H."/>
        </authorList>
    </citation>
    <scope>NUCLEOTIDE SEQUENCE</scope>
    <source>
        <strain evidence="8">317325-3</strain>
    </source>
</reference>
<name>A0A809RZX9_9PROT</name>
<comment type="cofactor">
    <cofactor evidence="1">
        <name>[4Fe-4S] cluster</name>
        <dbReference type="ChEBI" id="CHEBI:49883"/>
    </cofactor>
</comment>